<sequence length="94" mass="10663">MNAIPVSIAEAKSHISELIAKSQHSQKRFVLTRRDKPVAAIVSLEDLQWLEQREERKGLASIATQWLGFEEVAEHLENLNNLRNQGDMGRDVSL</sequence>
<organism evidence="3 4">
    <name type="scientific">Thiothrix eikelboomii</name>
    <dbReference type="NCBI Taxonomy" id="92487"/>
    <lineage>
        <taxon>Bacteria</taxon>
        <taxon>Pseudomonadati</taxon>
        <taxon>Pseudomonadota</taxon>
        <taxon>Gammaproteobacteria</taxon>
        <taxon>Thiotrichales</taxon>
        <taxon>Thiotrichaceae</taxon>
        <taxon>Thiothrix</taxon>
    </lineage>
</organism>
<evidence type="ECO:0000256" key="2">
    <source>
        <dbReference type="RuleBase" id="RU362080"/>
    </source>
</evidence>
<evidence type="ECO:0000256" key="1">
    <source>
        <dbReference type="ARBA" id="ARBA00009981"/>
    </source>
</evidence>
<dbReference type="RefSeq" id="WP_200807065.1">
    <property type="nucleotide sequence ID" value="NZ_FUYB01000006.1"/>
</dbReference>
<comment type="function">
    <text evidence="2">Antitoxin component of a type II toxin-antitoxin (TA) system.</text>
</comment>
<proteinExistence type="inferred from homology"/>
<dbReference type="STRING" id="92487.SAMN02745130_01729"/>
<dbReference type="InterPro" id="IPR036165">
    <property type="entry name" value="YefM-like_sf"/>
</dbReference>
<name>A0A1T4WIF7_9GAMM</name>
<dbReference type="EMBL" id="FUYB01000006">
    <property type="protein sequence ID" value="SKA77092.1"/>
    <property type="molecule type" value="Genomic_DNA"/>
</dbReference>
<dbReference type="SUPFAM" id="SSF143120">
    <property type="entry name" value="YefM-like"/>
    <property type="match status" value="1"/>
</dbReference>
<dbReference type="Gene3D" id="3.40.1620.10">
    <property type="entry name" value="YefM-like domain"/>
    <property type="match status" value="1"/>
</dbReference>
<protein>
    <recommendedName>
        <fullName evidence="2">Antitoxin</fullName>
    </recommendedName>
</protein>
<dbReference type="Pfam" id="PF02604">
    <property type="entry name" value="PhdYeFM_antitox"/>
    <property type="match status" value="1"/>
</dbReference>
<dbReference type="Proteomes" id="UP000190460">
    <property type="component" value="Unassembled WGS sequence"/>
</dbReference>
<comment type="similarity">
    <text evidence="1 2">Belongs to the phD/YefM antitoxin family.</text>
</comment>
<evidence type="ECO:0000313" key="4">
    <source>
        <dbReference type="Proteomes" id="UP000190460"/>
    </source>
</evidence>
<dbReference type="NCBIfam" id="TIGR01552">
    <property type="entry name" value="phd_fam"/>
    <property type="match status" value="1"/>
</dbReference>
<dbReference type="InterPro" id="IPR006442">
    <property type="entry name" value="Antitoxin_Phd/YefM"/>
</dbReference>
<accession>A0A1T4WIF7</accession>
<dbReference type="AlphaFoldDB" id="A0A1T4WIF7"/>
<reference evidence="3 4" key="1">
    <citation type="submission" date="2017-02" db="EMBL/GenBank/DDBJ databases">
        <authorList>
            <person name="Peterson S.W."/>
        </authorList>
    </citation>
    <scope>NUCLEOTIDE SEQUENCE [LARGE SCALE GENOMIC DNA]</scope>
    <source>
        <strain evidence="3 4">ATCC 49788</strain>
    </source>
</reference>
<evidence type="ECO:0000313" key="3">
    <source>
        <dbReference type="EMBL" id="SKA77092.1"/>
    </source>
</evidence>
<gene>
    <name evidence="3" type="ORF">SAMN02745130_01729</name>
</gene>
<keyword evidence="4" id="KW-1185">Reference proteome</keyword>